<sequence length="198" mass="21430">MVARARALAGAGRGILGVSGAPGAGKSTLAADLVAALGGSAVVVPLDGFHLHDAELARLGLSERKGSPETFDVAGYVALLRRLRTETEHVVYAPEFDRSREESVAGAIAVRPEHRLVVTEGNYLLLDEDGWRDVLPLLDESWFVEGEEKTRLSRLVRRHVEHGKPPDLARRWATESDQANAEIVARTRKAADVLVEIG</sequence>
<dbReference type="NCBIfam" id="NF006743">
    <property type="entry name" value="PRK09270.1-2"/>
    <property type="match status" value="1"/>
</dbReference>
<dbReference type="PANTHER" id="PTHR10285">
    <property type="entry name" value="URIDINE KINASE"/>
    <property type="match status" value="1"/>
</dbReference>
<dbReference type="GO" id="GO:0016301">
    <property type="term" value="F:kinase activity"/>
    <property type="evidence" value="ECO:0007669"/>
    <property type="project" value="UniProtKB-KW"/>
</dbReference>
<dbReference type="KEGG" id="nps:KRR39_19170"/>
<proteinExistence type="predicted"/>
<keyword evidence="2" id="KW-0808">Transferase</keyword>
<keyword evidence="3" id="KW-1185">Reference proteome</keyword>
<keyword evidence="2" id="KW-0418">Kinase</keyword>
<dbReference type="GO" id="GO:0005524">
    <property type="term" value="F:ATP binding"/>
    <property type="evidence" value="ECO:0007669"/>
    <property type="project" value="InterPro"/>
</dbReference>
<dbReference type="Proteomes" id="UP000683575">
    <property type="component" value="Chromosome"/>
</dbReference>
<dbReference type="Pfam" id="PF00485">
    <property type="entry name" value="PRK"/>
    <property type="match status" value="1"/>
</dbReference>
<dbReference type="InterPro" id="IPR006083">
    <property type="entry name" value="PRK/URK"/>
</dbReference>
<dbReference type="AlphaFoldDB" id="A0A975T4D5"/>
<evidence type="ECO:0000313" key="3">
    <source>
        <dbReference type="Proteomes" id="UP000683575"/>
    </source>
</evidence>
<name>A0A975T4D5_9ACTN</name>
<dbReference type="EMBL" id="CP077062">
    <property type="protein sequence ID" value="QWZ10674.1"/>
    <property type="molecule type" value="Genomic_DNA"/>
</dbReference>
<reference evidence="2" key="1">
    <citation type="submission" date="2021-06" db="EMBL/GenBank/DDBJ databases">
        <title>Complete genome sequence of Nocardioides sp. G188.</title>
        <authorList>
            <person name="Im W.-T."/>
        </authorList>
    </citation>
    <scope>NUCLEOTIDE SEQUENCE</scope>
    <source>
        <strain evidence="2">G188</strain>
    </source>
</reference>
<feature type="domain" description="Phosphoribulokinase/uridine kinase" evidence="1">
    <location>
        <begin position="15"/>
        <end position="196"/>
    </location>
</feature>
<gene>
    <name evidence="2" type="ORF">KRR39_19170</name>
</gene>
<evidence type="ECO:0000313" key="2">
    <source>
        <dbReference type="EMBL" id="QWZ10674.1"/>
    </source>
</evidence>
<organism evidence="2 3">
    <name type="scientific">Nocardioides panacis</name>
    <dbReference type="NCBI Taxonomy" id="2849501"/>
    <lineage>
        <taxon>Bacteria</taxon>
        <taxon>Bacillati</taxon>
        <taxon>Actinomycetota</taxon>
        <taxon>Actinomycetes</taxon>
        <taxon>Propionibacteriales</taxon>
        <taxon>Nocardioidaceae</taxon>
        <taxon>Nocardioides</taxon>
    </lineage>
</organism>
<evidence type="ECO:0000259" key="1">
    <source>
        <dbReference type="Pfam" id="PF00485"/>
    </source>
</evidence>
<accession>A0A975T4D5</accession>
<protein>
    <submittedName>
        <fullName evidence="2">Nucleoside/nucleotide kinase family protein</fullName>
    </submittedName>
</protein>